<proteinExistence type="predicted"/>
<accession>A0A9D9GT56</accession>
<sequence>MIDTIRLDKTRTIEINKPNTCPHCDKGMAPVVVGCIRFESFQQPFIYVCFECSICEQVFFAKYSIPTYDEFTYSYEENVIGYCELLGGHGLTREFPKEINDVSPNFVSLYNDAYKAEQHGLQAIVGISYRLAFEYLIKDYCIKNNDDKKDEILKKSLSQCINEYLDVDIKDIAKRAAWLGNDYAHYESKHLEMNVNDLKSVIDICVTKIEAKIKENNYIKNIKKV</sequence>
<comment type="caution">
    <text evidence="1">The sequence shown here is derived from an EMBL/GenBank/DDBJ whole genome shotgun (WGS) entry which is preliminary data.</text>
</comment>
<dbReference type="Proteomes" id="UP000823634">
    <property type="component" value="Unassembled WGS sequence"/>
</dbReference>
<reference evidence="1" key="2">
    <citation type="journal article" date="2021" name="PeerJ">
        <title>Extensive microbial diversity within the chicken gut microbiome revealed by metagenomics and culture.</title>
        <authorList>
            <person name="Gilroy R."/>
            <person name="Ravi A."/>
            <person name="Getino M."/>
            <person name="Pursley I."/>
            <person name="Horton D.L."/>
            <person name="Alikhan N.F."/>
            <person name="Baker D."/>
            <person name="Gharbi K."/>
            <person name="Hall N."/>
            <person name="Watson M."/>
            <person name="Adriaenssens E.M."/>
            <person name="Foster-Nyarko E."/>
            <person name="Jarju S."/>
            <person name="Secka A."/>
            <person name="Antonio M."/>
            <person name="Oren A."/>
            <person name="Chaudhuri R.R."/>
            <person name="La Ragione R."/>
            <person name="Hildebrand F."/>
            <person name="Pallen M.J."/>
        </authorList>
    </citation>
    <scope>NUCLEOTIDE SEQUENCE</scope>
    <source>
        <strain evidence="1">17113</strain>
    </source>
</reference>
<dbReference type="AlphaFoldDB" id="A0A9D9GT56"/>
<evidence type="ECO:0000313" key="2">
    <source>
        <dbReference type="Proteomes" id="UP000823634"/>
    </source>
</evidence>
<reference evidence="1" key="1">
    <citation type="submission" date="2020-10" db="EMBL/GenBank/DDBJ databases">
        <authorList>
            <person name="Gilroy R."/>
        </authorList>
    </citation>
    <scope>NUCLEOTIDE SEQUENCE</scope>
    <source>
        <strain evidence="1">17113</strain>
    </source>
</reference>
<evidence type="ECO:0000313" key="1">
    <source>
        <dbReference type="EMBL" id="MBO8426245.1"/>
    </source>
</evidence>
<name>A0A9D9GT56_9FIRM</name>
<gene>
    <name evidence="1" type="ORF">IAC61_02865</name>
</gene>
<protein>
    <submittedName>
        <fullName evidence="1">DUF4145 domain-containing protein</fullName>
    </submittedName>
</protein>
<organism evidence="1 2">
    <name type="scientific">Candidatus Alloenteromonas pullistercoris</name>
    <dbReference type="NCBI Taxonomy" id="2840785"/>
    <lineage>
        <taxon>Bacteria</taxon>
        <taxon>Bacillati</taxon>
        <taxon>Bacillota</taxon>
        <taxon>Bacillota incertae sedis</taxon>
        <taxon>Candidatus Alloenteromonas</taxon>
    </lineage>
</organism>
<dbReference type="EMBL" id="JADINA010000019">
    <property type="protein sequence ID" value="MBO8426245.1"/>
    <property type="molecule type" value="Genomic_DNA"/>
</dbReference>